<sequence>MSGGTVAADRLAELYACAEADAARTADWYLAARVWKRRTAWLLRCGTFAGAAGGAVLPLVGVAGRFGCLSLLGAVAALACDRYLGLTSGWMRDVATAQAVRERLAVLRYDWAAEGLRDGLAEEAAERRLGVLRQFSEDVTELVRAETADWMREFHPYGRVSAGGQRRVLAADRDGDRDGGRSEADTALRARFLADRTGMRPGMRPGMPRQRPPENGG</sequence>
<gene>
    <name evidence="3" type="ORF">RM779_21190</name>
</gene>
<organism evidence="3 4">
    <name type="scientific">Streptomyces johnsoniae</name>
    <dbReference type="NCBI Taxonomy" id="3075532"/>
    <lineage>
        <taxon>Bacteria</taxon>
        <taxon>Bacillati</taxon>
        <taxon>Actinomycetota</taxon>
        <taxon>Actinomycetes</taxon>
        <taxon>Kitasatosporales</taxon>
        <taxon>Streptomycetaceae</taxon>
        <taxon>Streptomyces</taxon>
    </lineage>
</organism>
<feature type="domain" description="SMODS and SLOG-associating 2TM effector" evidence="2">
    <location>
        <begin position="7"/>
        <end position="156"/>
    </location>
</feature>
<accession>A0ABU2S8F9</accession>
<feature type="compositionally biased region" description="Low complexity" evidence="1">
    <location>
        <begin position="199"/>
        <end position="209"/>
    </location>
</feature>
<feature type="compositionally biased region" description="Basic and acidic residues" evidence="1">
    <location>
        <begin position="172"/>
        <end position="198"/>
    </location>
</feature>
<feature type="region of interest" description="Disordered" evidence="1">
    <location>
        <begin position="172"/>
        <end position="217"/>
    </location>
</feature>
<evidence type="ECO:0000313" key="4">
    <source>
        <dbReference type="Proteomes" id="UP001183615"/>
    </source>
</evidence>
<keyword evidence="4" id="KW-1185">Reference proteome</keyword>
<dbReference type="RefSeq" id="WP_311619461.1">
    <property type="nucleotide sequence ID" value="NZ_JAVREV010000012.1"/>
</dbReference>
<dbReference type="Proteomes" id="UP001183615">
    <property type="component" value="Unassembled WGS sequence"/>
</dbReference>
<protein>
    <submittedName>
        <fullName evidence="3">SLATT domain-containing protein</fullName>
    </submittedName>
</protein>
<evidence type="ECO:0000259" key="2">
    <source>
        <dbReference type="Pfam" id="PF18183"/>
    </source>
</evidence>
<comment type="caution">
    <text evidence="3">The sequence shown here is derived from an EMBL/GenBank/DDBJ whole genome shotgun (WGS) entry which is preliminary data.</text>
</comment>
<dbReference type="NCBIfam" id="NF033633">
    <property type="entry name" value="SLATT_2"/>
    <property type="match status" value="1"/>
</dbReference>
<proteinExistence type="predicted"/>
<name>A0ABU2S8F9_9ACTN</name>
<dbReference type="InterPro" id="IPR040688">
    <property type="entry name" value="SLATT_2"/>
</dbReference>
<dbReference type="EMBL" id="JAVREV010000012">
    <property type="protein sequence ID" value="MDT0445098.1"/>
    <property type="molecule type" value="Genomic_DNA"/>
</dbReference>
<evidence type="ECO:0000313" key="3">
    <source>
        <dbReference type="EMBL" id="MDT0445098.1"/>
    </source>
</evidence>
<evidence type="ECO:0000256" key="1">
    <source>
        <dbReference type="SAM" id="MobiDB-lite"/>
    </source>
</evidence>
<reference evidence="4" key="1">
    <citation type="submission" date="2023-07" db="EMBL/GenBank/DDBJ databases">
        <title>30 novel species of actinomycetes from the DSMZ collection.</title>
        <authorList>
            <person name="Nouioui I."/>
        </authorList>
    </citation>
    <scope>NUCLEOTIDE SEQUENCE [LARGE SCALE GENOMIC DNA]</scope>
    <source>
        <strain evidence="4">DSM 41886</strain>
    </source>
</reference>
<dbReference type="Pfam" id="PF18183">
    <property type="entry name" value="SLATT_2"/>
    <property type="match status" value="1"/>
</dbReference>